<dbReference type="SUPFAM" id="SSF48403">
    <property type="entry name" value="Ankyrin repeat"/>
    <property type="match status" value="1"/>
</dbReference>
<feature type="repeat" description="ANK" evidence="1">
    <location>
        <begin position="371"/>
        <end position="403"/>
    </location>
</feature>
<feature type="region of interest" description="Disordered" evidence="2">
    <location>
        <begin position="1"/>
        <end position="56"/>
    </location>
</feature>
<dbReference type="AlphaFoldDB" id="A0A3R6W6U5"/>
<feature type="region of interest" description="Disordered" evidence="2">
    <location>
        <begin position="478"/>
        <end position="511"/>
    </location>
</feature>
<dbReference type="InterPro" id="IPR045117">
    <property type="entry name" value="ATXN2-like"/>
</dbReference>
<evidence type="ECO:0000259" key="3">
    <source>
        <dbReference type="SMART" id="SM01272"/>
    </source>
</evidence>
<comment type="caution">
    <text evidence="4">The sequence shown here is derived from an EMBL/GenBank/DDBJ whole genome shotgun (WGS) entry which is preliminary data.</text>
</comment>
<proteinExistence type="predicted"/>
<feature type="compositionally biased region" description="Polar residues" evidence="2">
    <location>
        <begin position="491"/>
        <end position="509"/>
    </location>
</feature>
<dbReference type="GO" id="GO:0003729">
    <property type="term" value="F:mRNA binding"/>
    <property type="evidence" value="ECO:0007669"/>
    <property type="project" value="TreeGrafter"/>
</dbReference>
<dbReference type="InterPro" id="IPR011990">
    <property type="entry name" value="TPR-like_helical_dom_sf"/>
</dbReference>
<dbReference type="InterPro" id="IPR002110">
    <property type="entry name" value="Ankyrin_rpt"/>
</dbReference>
<feature type="region of interest" description="Disordered" evidence="2">
    <location>
        <begin position="633"/>
        <end position="686"/>
    </location>
</feature>
<dbReference type="SUPFAM" id="SSF48452">
    <property type="entry name" value="TPR-like"/>
    <property type="match status" value="1"/>
</dbReference>
<feature type="domain" description="LsmAD" evidence="3">
    <location>
        <begin position="588"/>
        <end position="661"/>
    </location>
</feature>
<accession>A0A3R6W6U5</accession>
<dbReference type="VEuPathDB" id="FungiDB:H257_01937"/>
<gene>
    <name evidence="4" type="ORF">DYB26_002011</name>
</gene>
<reference evidence="4 5" key="1">
    <citation type="submission" date="2018-08" db="EMBL/GenBank/DDBJ databases">
        <title>Aphanomyces genome sequencing and annotation.</title>
        <authorList>
            <person name="Minardi D."/>
            <person name="Oidtmann B."/>
            <person name="Van Der Giezen M."/>
            <person name="Studholme D.J."/>
        </authorList>
    </citation>
    <scope>NUCLEOTIDE SEQUENCE [LARGE SCALE GENOMIC DNA]</scope>
    <source>
        <strain evidence="4 5">FDL457</strain>
    </source>
</reference>
<dbReference type="InterPro" id="IPR009604">
    <property type="entry name" value="LsmAD_domain"/>
</dbReference>
<feature type="region of interest" description="Disordered" evidence="2">
    <location>
        <begin position="422"/>
        <end position="442"/>
    </location>
</feature>
<dbReference type="PANTHER" id="PTHR12854">
    <property type="entry name" value="ATAXIN 2-RELATED"/>
    <property type="match status" value="1"/>
</dbReference>
<dbReference type="Pfam" id="PF06741">
    <property type="entry name" value="LsmAD"/>
    <property type="match status" value="1"/>
</dbReference>
<dbReference type="SMART" id="SM01272">
    <property type="entry name" value="LsmAD"/>
    <property type="match status" value="1"/>
</dbReference>
<dbReference type="InterPro" id="IPR036770">
    <property type="entry name" value="Ankyrin_rpt-contain_sf"/>
</dbReference>
<dbReference type="Proteomes" id="UP000286510">
    <property type="component" value="Unassembled WGS sequence"/>
</dbReference>
<keyword evidence="1" id="KW-0040">ANK repeat</keyword>
<evidence type="ECO:0000313" key="4">
    <source>
        <dbReference type="EMBL" id="RHY80901.1"/>
    </source>
</evidence>
<dbReference type="Gene3D" id="1.25.40.20">
    <property type="entry name" value="Ankyrin repeat-containing domain"/>
    <property type="match status" value="1"/>
</dbReference>
<dbReference type="Gene3D" id="1.25.40.10">
    <property type="entry name" value="Tetratricopeptide repeat domain"/>
    <property type="match status" value="1"/>
</dbReference>
<organism evidence="4 5">
    <name type="scientific">Aphanomyces astaci</name>
    <name type="common">Crayfish plague agent</name>
    <dbReference type="NCBI Taxonomy" id="112090"/>
    <lineage>
        <taxon>Eukaryota</taxon>
        <taxon>Sar</taxon>
        <taxon>Stramenopiles</taxon>
        <taxon>Oomycota</taxon>
        <taxon>Saprolegniomycetes</taxon>
        <taxon>Saprolegniales</taxon>
        <taxon>Verrucalvaceae</taxon>
        <taxon>Aphanomyces</taxon>
    </lineage>
</organism>
<dbReference type="GO" id="GO:0034063">
    <property type="term" value="P:stress granule assembly"/>
    <property type="evidence" value="ECO:0007669"/>
    <property type="project" value="TreeGrafter"/>
</dbReference>
<dbReference type="PROSITE" id="PS50088">
    <property type="entry name" value="ANK_REPEAT"/>
    <property type="match status" value="1"/>
</dbReference>
<evidence type="ECO:0000256" key="2">
    <source>
        <dbReference type="SAM" id="MobiDB-lite"/>
    </source>
</evidence>
<dbReference type="PANTHER" id="PTHR12854:SF7">
    <property type="entry name" value="ATAXIN-2 HOMOLOG"/>
    <property type="match status" value="1"/>
</dbReference>
<evidence type="ECO:0000313" key="5">
    <source>
        <dbReference type="Proteomes" id="UP000286510"/>
    </source>
</evidence>
<evidence type="ECO:0000256" key="1">
    <source>
        <dbReference type="PROSITE-ProRule" id="PRU00023"/>
    </source>
</evidence>
<protein>
    <recommendedName>
        <fullName evidence="3">LsmAD domain-containing protein</fullName>
    </recommendedName>
</protein>
<sequence length="686" mass="73945">MEKLQVATEFGVSGSDSSDSEDDFLRLAPESARRKAGLTKATSPHGRGQASSITERNTTLLEKAARKTTFIVAGQTATQRRFEATKAALSAKSKSLALDAYHHTRSIFDPPVHHDNDNDVDVNFPELAAFQFAPTDVQEMYEEGYAHALQRQWKQATEAWEKIVVLDAAHPGKAGAAILDWLLPLHAHMAIGYKKLGLLRRALTSYGRIRQAIEVVVPAPDLTSPPRPNRHDFIADALHQMSKIYHELGDMESALHCTQEANALLLEFMGSSVDSPEESARLETLHRDRKLAKMLQSVASGDCGLVDDLLSTLENYEASSVTLEHLGDFIDPATGATFVMAAAGCGHMPLLTKLCTEALRAKAHLEVQDKCGNTALAWACKFGQVLAIQFLLDQGASFQTLHKDELKTWPKSSLQALHEHLQTRKKSKKQDEAEPGGDGAFAPHALMQSLLPKQLASPPLPKNAAQKKPLYQPLVPVVVDQPSKKRPEVQNVVTSTSKGKPSHCTGQPKATTVRTTAAKTGGGFHAAPPSAAAASGSLVGRTLQAWTPDINPPGKEEGGEEADGGGEALESQGGAKKWDQFEANRRLFGVQAADFDENLYTTTRPTGSIDQEAAAVALAAEIEGSKRSVFKHVNEERGLDEEEGEGGGYDPEARYGAVLGSGAYGHGTTDKGDGFTDQGVLSRRHT</sequence>
<feature type="region of interest" description="Disordered" evidence="2">
    <location>
        <begin position="546"/>
        <end position="575"/>
    </location>
</feature>
<dbReference type="Pfam" id="PF12796">
    <property type="entry name" value="Ank_2"/>
    <property type="match status" value="1"/>
</dbReference>
<name>A0A3R6W6U5_APHAT</name>
<dbReference type="EMBL" id="QUTF01027022">
    <property type="protein sequence ID" value="RHY80901.1"/>
    <property type="molecule type" value="Genomic_DNA"/>
</dbReference>
<dbReference type="GO" id="GO:0010494">
    <property type="term" value="C:cytoplasmic stress granule"/>
    <property type="evidence" value="ECO:0007669"/>
    <property type="project" value="TreeGrafter"/>
</dbReference>